<dbReference type="EMBL" id="HBEY01049090">
    <property type="protein sequence ID" value="CAD8620177.1"/>
    <property type="molecule type" value="Transcribed_RNA"/>
</dbReference>
<accession>A0A7S0LUA4</accession>
<reference evidence="1" key="1">
    <citation type="submission" date="2021-01" db="EMBL/GenBank/DDBJ databases">
        <authorList>
            <person name="Corre E."/>
            <person name="Pelletier E."/>
            <person name="Niang G."/>
            <person name="Scheremetjew M."/>
            <person name="Finn R."/>
            <person name="Kale V."/>
            <person name="Holt S."/>
            <person name="Cochrane G."/>
            <person name="Meng A."/>
            <person name="Brown T."/>
            <person name="Cohen L."/>
        </authorList>
    </citation>
    <scope>NUCLEOTIDE SEQUENCE</scope>
    <source>
        <strain evidence="1">PLY182g</strain>
    </source>
</reference>
<name>A0A7S0LUA4_9EUKA</name>
<dbReference type="AlphaFoldDB" id="A0A7S0LUA4"/>
<evidence type="ECO:0000313" key="1">
    <source>
        <dbReference type="EMBL" id="CAD8620177.1"/>
    </source>
</evidence>
<organism evidence="1">
    <name type="scientific">Coccolithus braarudii</name>
    <dbReference type="NCBI Taxonomy" id="221442"/>
    <lineage>
        <taxon>Eukaryota</taxon>
        <taxon>Haptista</taxon>
        <taxon>Haptophyta</taxon>
        <taxon>Prymnesiophyceae</taxon>
        <taxon>Coccolithales</taxon>
        <taxon>Coccolithaceae</taxon>
        <taxon>Coccolithus</taxon>
    </lineage>
</organism>
<proteinExistence type="predicted"/>
<sequence length="126" mass="14190">MLAVVRPKPRERACTKSGDDPRLVNEEQRIQYYIQLKLVGGQCAHECEKPQRNLAMRSRARLFPSGHAAGPVKTVASARKLPAPGSLCFRRRSTSLSEPSLQLLEVHMCTEQLSLKLIHVYLQRAI</sequence>
<protein>
    <submittedName>
        <fullName evidence="1">Uncharacterized protein</fullName>
    </submittedName>
</protein>
<gene>
    <name evidence="1" type="ORF">CPEL01642_LOCUS23560</name>
</gene>